<organism evidence="1">
    <name type="scientific">Saccharopolyspora spinosa</name>
    <dbReference type="NCBI Taxonomy" id="60894"/>
    <lineage>
        <taxon>Bacteria</taxon>
        <taxon>Bacillati</taxon>
        <taxon>Actinomycetota</taxon>
        <taxon>Actinomycetes</taxon>
        <taxon>Pseudonocardiales</taxon>
        <taxon>Pseudonocardiaceae</taxon>
        <taxon>Saccharopolyspora</taxon>
    </lineage>
</organism>
<proteinExistence type="predicted"/>
<accession>Q6JHN5</accession>
<reference evidence="1" key="1">
    <citation type="journal article" date="2004" name="DNA Seq.">
        <title>Analysis of a 108-kb region of the Saccharopolyspora spinosa genome covering the obscurin polyketide synthase locus.</title>
        <authorList>
            <person name="Zirkle R."/>
            <person name="Black T.A."/>
            <person name="Gorlach J."/>
            <person name="Ligon J.M."/>
            <person name="Molnar I."/>
        </authorList>
    </citation>
    <scope>NUCLEOTIDE SEQUENCE</scope>
    <source>
        <strain evidence="1">NRLL 18395</strain>
    </source>
</reference>
<evidence type="ECO:0000313" key="1">
    <source>
        <dbReference type="EMBL" id="AAS00422.1"/>
    </source>
</evidence>
<sequence length="87" mass="9842">MPLRSISGLVSWDCAGPGVSRSSPRRARKRWLRCQPSWQRILCGSRTGWPWQPGRVPSLLGLVQHRYRAHRGRWKRPAASWGASGAP</sequence>
<protein>
    <submittedName>
        <fullName evidence="1">Orf32</fullName>
    </submittedName>
</protein>
<dbReference type="AlphaFoldDB" id="Q6JHN5"/>
<name>Q6JHN5_SACSN</name>
<dbReference type="EMBL" id="AY466441">
    <property type="protein sequence ID" value="AAS00422.1"/>
    <property type="molecule type" value="Genomic_DNA"/>
</dbReference>